<evidence type="ECO:0000313" key="3">
    <source>
        <dbReference type="EMBL" id="EQL00514.1"/>
    </source>
</evidence>
<name>T5AD44_OPHSC</name>
<keyword evidence="2" id="KW-0732">Signal</keyword>
<sequence length="254" mass="25106">MKYTTLLAYIAALESAALALPQAPAGPAAPATVAGESAATPPSPKTAGAAGREATGTGSKASGGEPGKASGEVPGLEIDADFGPSSSDSPGKISVERAKNGNKSAVAITAQSSGPFTLHVEFKPEEAKETIAEGAKSVGVPQEAIKSIVQPFEQIASSNATSHATSNDTTNGTSVDSKVAVKAVAAVAVACAKAPSDAPPAITVQGCIQVAVNKMYGDTGASRGLTNVMVGAATAGEELQSVIKCAFDPQSLWA</sequence>
<feature type="compositionally biased region" description="Low complexity" evidence="1">
    <location>
        <begin position="46"/>
        <end position="58"/>
    </location>
</feature>
<feature type="signal peptide" evidence="2">
    <location>
        <begin position="1"/>
        <end position="19"/>
    </location>
</feature>
<feature type="compositionally biased region" description="Low complexity" evidence="1">
    <location>
        <begin position="23"/>
        <end position="34"/>
    </location>
</feature>
<evidence type="ECO:0000256" key="2">
    <source>
        <dbReference type="SAM" id="SignalP"/>
    </source>
</evidence>
<feature type="region of interest" description="Disordered" evidence="1">
    <location>
        <begin position="23"/>
        <end position="95"/>
    </location>
</feature>
<organism evidence="3 4">
    <name type="scientific">Ophiocordyceps sinensis (strain Co18 / CGMCC 3.14243)</name>
    <name type="common">Yarsagumba caterpillar fungus</name>
    <name type="synonym">Hirsutella sinensis</name>
    <dbReference type="NCBI Taxonomy" id="911162"/>
    <lineage>
        <taxon>Eukaryota</taxon>
        <taxon>Fungi</taxon>
        <taxon>Dikarya</taxon>
        <taxon>Ascomycota</taxon>
        <taxon>Pezizomycotina</taxon>
        <taxon>Sordariomycetes</taxon>
        <taxon>Hypocreomycetidae</taxon>
        <taxon>Hypocreales</taxon>
        <taxon>Ophiocordycipitaceae</taxon>
        <taxon>Ophiocordyceps</taxon>
    </lineage>
</organism>
<dbReference type="EMBL" id="KE652793">
    <property type="protein sequence ID" value="EQL00514.1"/>
    <property type="molecule type" value="Genomic_DNA"/>
</dbReference>
<dbReference type="HOGENOM" id="CLU_1094581_0_0_1"/>
<gene>
    <name evidence="3" type="ORF">OCS_03771</name>
</gene>
<reference evidence="3 4" key="1">
    <citation type="journal article" date="2013" name="Chin. Sci. Bull.">
        <title>Genome survey uncovers the secrets of sex and lifestyle in caterpillar fungus.</title>
        <authorList>
            <person name="Hu X."/>
            <person name="Zhang Y."/>
            <person name="Xiao G."/>
            <person name="Zheng P."/>
            <person name="Xia Y."/>
            <person name="Zhang X."/>
            <person name="St Leger R.J."/>
            <person name="Liu X."/>
            <person name="Wang C."/>
        </authorList>
    </citation>
    <scope>NUCLEOTIDE SEQUENCE [LARGE SCALE GENOMIC DNA]</scope>
    <source>
        <strain evidence="4">Co18 / CGMCC 3.14243</strain>
        <tissue evidence="3">Fruit-body</tissue>
    </source>
</reference>
<evidence type="ECO:0000313" key="4">
    <source>
        <dbReference type="Proteomes" id="UP000019374"/>
    </source>
</evidence>
<accession>T5AD44</accession>
<evidence type="ECO:0000256" key="1">
    <source>
        <dbReference type="SAM" id="MobiDB-lite"/>
    </source>
</evidence>
<dbReference type="Proteomes" id="UP000019374">
    <property type="component" value="Unassembled WGS sequence"/>
</dbReference>
<feature type="chain" id="PRO_5004596655" evidence="2">
    <location>
        <begin position="20"/>
        <end position="254"/>
    </location>
</feature>
<dbReference type="AlphaFoldDB" id="T5AD44"/>
<proteinExistence type="predicted"/>
<protein>
    <submittedName>
        <fullName evidence="3">Uncharacterized protein</fullName>
    </submittedName>
</protein>